<gene>
    <name evidence="1" type="ORF">U27_06449</name>
</gene>
<dbReference type="Proteomes" id="UP000030661">
    <property type="component" value="Unassembled WGS sequence"/>
</dbReference>
<dbReference type="AlphaFoldDB" id="A0A081C4F9"/>
<dbReference type="EMBL" id="DF820470">
    <property type="protein sequence ID" value="GAK59464.1"/>
    <property type="molecule type" value="Genomic_DNA"/>
</dbReference>
<proteinExistence type="predicted"/>
<dbReference type="HOGENOM" id="CLU_3324901_0_0_0"/>
<name>A0A081C4F9_VECG1</name>
<evidence type="ECO:0000313" key="1">
    <source>
        <dbReference type="EMBL" id="GAK59464.1"/>
    </source>
</evidence>
<evidence type="ECO:0000313" key="2">
    <source>
        <dbReference type="Proteomes" id="UP000030661"/>
    </source>
</evidence>
<keyword evidence="2" id="KW-1185">Reference proteome</keyword>
<accession>A0A081C4F9</accession>
<protein>
    <submittedName>
        <fullName evidence="1">Uncharacterized protein</fullName>
    </submittedName>
</protein>
<reference evidence="1" key="1">
    <citation type="journal article" date="2015" name="PeerJ">
        <title>First genomic representation of candidate bacterial phylum KSB3 points to enhanced environmental sensing as a trigger of wastewater bulking.</title>
        <authorList>
            <person name="Sekiguchi Y."/>
            <person name="Ohashi A."/>
            <person name="Parks D.H."/>
            <person name="Yamauchi T."/>
            <person name="Tyson G.W."/>
            <person name="Hugenholtz P."/>
        </authorList>
    </citation>
    <scope>NUCLEOTIDE SEQUENCE [LARGE SCALE GENOMIC DNA]</scope>
</reference>
<sequence>MNVRLVVLALASFSAGASEEIVLEKEVDTDHILPLSSG</sequence>
<organism evidence="1">
    <name type="scientific">Vecturithrix granuli</name>
    <dbReference type="NCBI Taxonomy" id="1499967"/>
    <lineage>
        <taxon>Bacteria</taxon>
        <taxon>Candidatus Moduliflexota</taxon>
        <taxon>Candidatus Vecturitrichia</taxon>
        <taxon>Candidatus Vecturitrichales</taxon>
        <taxon>Candidatus Vecturitrichaceae</taxon>
        <taxon>Candidatus Vecturithrix</taxon>
    </lineage>
</organism>